<dbReference type="GO" id="GO:0046872">
    <property type="term" value="F:metal ion binding"/>
    <property type="evidence" value="ECO:0007669"/>
    <property type="project" value="UniProtKB-KW"/>
</dbReference>
<gene>
    <name evidence="16" type="ORF">OBE_03391</name>
</gene>
<dbReference type="GO" id="GO:0006537">
    <property type="term" value="P:glutamate biosynthetic process"/>
    <property type="evidence" value="ECO:0007669"/>
    <property type="project" value="UniProtKB-KW"/>
</dbReference>
<evidence type="ECO:0000313" key="16">
    <source>
        <dbReference type="EMBL" id="EKC71449.1"/>
    </source>
</evidence>
<dbReference type="PANTHER" id="PTHR11938:SF133">
    <property type="entry name" value="GLUTAMATE SYNTHASE (NADH)"/>
    <property type="match status" value="1"/>
</dbReference>
<evidence type="ECO:0000256" key="3">
    <source>
        <dbReference type="ARBA" id="ARBA00009716"/>
    </source>
</evidence>
<dbReference type="EMBL" id="AJWZ01002257">
    <property type="protein sequence ID" value="EKC71449.1"/>
    <property type="molecule type" value="Genomic_DNA"/>
</dbReference>
<dbReference type="GO" id="GO:0051538">
    <property type="term" value="F:3 iron, 4 sulfur cluster binding"/>
    <property type="evidence" value="ECO:0007669"/>
    <property type="project" value="UniProtKB-KW"/>
</dbReference>
<dbReference type="AlphaFoldDB" id="K1TUU8"/>
<evidence type="ECO:0000256" key="11">
    <source>
        <dbReference type="ARBA" id="ARBA00023014"/>
    </source>
</evidence>
<evidence type="ECO:0000256" key="10">
    <source>
        <dbReference type="ARBA" id="ARBA00023004"/>
    </source>
</evidence>
<keyword evidence="12" id="KW-0314">Glutamate biosynthesis</keyword>
<name>K1TUU8_9ZZZZ</name>
<feature type="non-terminal residue" evidence="16">
    <location>
        <position position="1"/>
    </location>
</feature>
<evidence type="ECO:0000256" key="9">
    <source>
        <dbReference type="ARBA" id="ARBA00023002"/>
    </source>
</evidence>
<keyword evidence="9" id="KW-0560">Oxidoreductase</keyword>
<keyword evidence="13" id="KW-0003">3Fe-4S</keyword>
<evidence type="ECO:0000256" key="5">
    <source>
        <dbReference type="ARBA" id="ARBA00022630"/>
    </source>
</evidence>
<evidence type="ECO:0000256" key="6">
    <source>
        <dbReference type="ARBA" id="ARBA00022643"/>
    </source>
</evidence>
<organism evidence="16">
    <name type="scientific">human gut metagenome</name>
    <dbReference type="NCBI Taxonomy" id="408170"/>
    <lineage>
        <taxon>unclassified sequences</taxon>
        <taxon>metagenomes</taxon>
        <taxon>organismal metagenomes</taxon>
    </lineage>
</organism>
<evidence type="ECO:0000256" key="7">
    <source>
        <dbReference type="ARBA" id="ARBA00022723"/>
    </source>
</evidence>
<comment type="caution">
    <text evidence="16">The sequence shown here is derived from an EMBL/GenBank/DDBJ whole genome shotgun (WGS) entry which is preliminary data.</text>
</comment>
<evidence type="ECO:0000256" key="1">
    <source>
        <dbReference type="ARBA" id="ARBA00001917"/>
    </source>
</evidence>
<dbReference type="InterPro" id="IPR017932">
    <property type="entry name" value="GATase_2_dom"/>
</dbReference>
<feature type="domain" description="Glutamine amidotransferase type-2" evidence="15">
    <location>
        <begin position="1"/>
        <end position="100"/>
    </location>
</feature>
<evidence type="ECO:0000256" key="4">
    <source>
        <dbReference type="ARBA" id="ARBA00022605"/>
    </source>
</evidence>
<evidence type="ECO:0000256" key="12">
    <source>
        <dbReference type="ARBA" id="ARBA00023164"/>
    </source>
</evidence>
<evidence type="ECO:0000256" key="14">
    <source>
        <dbReference type="ARBA" id="ARBA00029440"/>
    </source>
</evidence>
<dbReference type="GO" id="GO:0019676">
    <property type="term" value="P:ammonia assimilation cycle"/>
    <property type="evidence" value="ECO:0007669"/>
    <property type="project" value="TreeGrafter"/>
</dbReference>
<dbReference type="SUPFAM" id="SSF56235">
    <property type="entry name" value="N-terminal nucleophile aminohydrolases (Ntn hydrolases)"/>
    <property type="match status" value="1"/>
</dbReference>
<keyword evidence="8" id="KW-0315">Glutamine amidotransferase</keyword>
<evidence type="ECO:0000259" key="15">
    <source>
        <dbReference type="Pfam" id="PF00310"/>
    </source>
</evidence>
<evidence type="ECO:0000256" key="13">
    <source>
        <dbReference type="ARBA" id="ARBA00023291"/>
    </source>
</evidence>
<keyword evidence="4" id="KW-0028">Amino-acid biosynthesis</keyword>
<comment type="cofactor">
    <cofactor evidence="1">
        <name>FMN</name>
        <dbReference type="ChEBI" id="CHEBI:58210"/>
    </cofactor>
</comment>
<keyword evidence="7" id="KW-0479">Metal-binding</keyword>
<protein>
    <submittedName>
        <fullName evidence="16">Glutamate synthase large subunit</fullName>
    </submittedName>
</protein>
<dbReference type="PANTHER" id="PTHR11938">
    <property type="entry name" value="FAD NADPH DEHYDROGENASE/OXIDOREDUCTASE"/>
    <property type="match status" value="1"/>
</dbReference>
<accession>K1TUU8</accession>
<dbReference type="GO" id="GO:0015930">
    <property type="term" value="F:glutamate synthase activity"/>
    <property type="evidence" value="ECO:0007669"/>
    <property type="project" value="TreeGrafter"/>
</dbReference>
<comment type="pathway">
    <text evidence="14">Amino-acid biosynthesis.</text>
</comment>
<reference evidence="16" key="1">
    <citation type="journal article" date="2013" name="Environ. Microbiol.">
        <title>Microbiota from the distal guts of lean and obese adolescents exhibit partial functional redundancy besides clear differences in community structure.</title>
        <authorList>
            <person name="Ferrer M."/>
            <person name="Ruiz A."/>
            <person name="Lanza F."/>
            <person name="Haange S.B."/>
            <person name="Oberbach A."/>
            <person name="Till H."/>
            <person name="Bargiela R."/>
            <person name="Campoy C."/>
            <person name="Segura M.T."/>
            <person name="Richter M."/>
            <person name="von Bergen M."/>
            <person name="Seifert J."/>
            <person name="Suarez A."/>
        </authorList>
    </citation>
    <scope>NUCLEOTIDE SEQUENCE</scope>
</reference>
<dbReference type="InterPro" id="IPR029055">
    <property type="entry name" value="Ntn_hydrolases_N"/>
</dbReference>
<comment type="similarity">
    <text evidence="3">Belongs to the glutamate synthase family.</text>
</comment>
<evidence type="ECO:0000256" key="2">
    <source>
        <dbReference type="ARBA" id="ARBA00001927"/>
    </source>
</evidence>
<proteinExistence type="inferred from homology"/>
<keyword evidence="5" id="KW-0285">Flavoprotein</keyword>
<keyword evidence="11" id="KW-0411">Iron-sulfur</keyword>
<dbReference type="InterPro" id="IPR050711">
    <property type="entry name" value="ET-N_metabolism_enzyme"/>
</dbReference>
<keyword evidence="6" id="KW-0288">FMN</keyword>
<keyword evidence="10" id="KW-0408">Iron</keyword>
<dbReference type="Gene3D" id="3.60.20.10">
    <property type="entry name" value="Glutamine Phosphoribosylpyrophosphate, subunit 1, domain 1"/>
    <property type="match status" value="1"/>
</dbReference>
<dbReference type="Pfam" id="PF00310">
    <property type="entry name" value="GATase_2"/>
    <property type="match status" value="1"/>
</dbReference>
<comment type="cofactor">
    <cofactor evidence="2">
        <name>[3Fe-4S] cluster</name>
        <dbReference type="ChEBI" id="CHEBI:21137"/>
    </cofactor>
</comment>
<evidence type="ECO:0000256" key="8">
    <source>
        <dbReference type="ARBA" id="ARBA00022962"/>
    </source>
</evidence>
<sequence>GDGVGILTQIPHKFFARVTRALGMDIGGEREYGVGMFFFPQEELRRNQAKKMFEIIVEKEGMEFLGWREVPTFPNVLGHKAVECMPYIMQGFVKKPADVEKGFPLTADFILQDVSSSSLPMIPM</sequence>